<dbReference type="Gene3D" id="3.90.550.50">
    <property type="match status" value="1"/>
</dbReference>
<dbReference type="GO" id="GO:0006024">
    <property type="term" value="P:glycosaminoglycan biosynthetic process"/>
    <property type="evidence" value="ECO:0007669"/>
    <property type="project" value="UniProtKB-ARBA"/>
</dbReference>
<dbReference type="OMA" id="LKPSHGW"/>
<dbReference type="Pfam" id="PF01762">
    <property type="entry name" value="Galactosyl_T"/>
    <property type="match status" value="1"/>
</dbReference>
<evidence type="ECO:0000256" key="10">
    <source>
        <dbReference type="ARBA" id="ARBA00022989"/>
    </source>
</evidence>
<gene>
    <name evidence="16" type="ORF">CAPTEDRAFT_166609</name>
</gene>
<evidence type="ECO:0000256" key="12">
    <source>
        <dbReference type="ARBA" id="ARBA00023136"/>
    </source>
</evidence>
<sequence>MSWLTRKIMFQWKIFRRLHLKSRLGILLFFLVILLIVRWWQTSQPSSFIAREVTKEVKAFLVILILTGPKYYERRNTIRETWLLKLPSDVKAYFVIGTKTLSAEQLGTLEYEHSINEDLVLLRDFHDSYFNLTDKVVRSFEWVNRNVEADFIFKGDDDTFVNIDRLYQELTRIKCDNLYWGFFDGRANVKKTGQWAEKSWVLCDRYLPHARGGGYILAAKLVSFIAENSALLKRYNSEDVSVGAWLAPLDVKRLHDFRFDTEFVSRGCSNKYIVTHKQDVNMMREKNENLKRTGRLCTQEVKTRNSFIYNWDVNPSSCCERNLSDLDDLKNTW</sequence>
<keyword evidence="7" id="KW-0808">Transferase</keyword>
<evidence type="ECO:0000256" key="14">
    <source>
        <dbReference type="ARBA" id="ARBA00023211"/>
    </source>
</evidence>
<dbReference type="PANTHER" id="PTHR11214:SF3">
    <property type="entry name" value="BETA-1,3-GALACTOSYLTRANSFERASE 6"/>
    <property type="match status" value="1"/>
</dbReference>
<accession>R7V1B1</accession>
<dbReference type="STRING" id="283909.R7V1B1"/>
<keyword evidence="12" id="KW-0472">Membrane</keyword>
<keyword evidence="10" id="KW-1133">Transmembrane helix</keyword>
<proteinExistence type="inferred from homology"/>
<comment type="similarity">
    <text evidence="5 15">Belongs to the glycosyltransferase 31 family.</text>
</comment>
<dbReference type="AlphaFoldDB" id="R7V1B1"/>
<dbReference type="HOGENOM" id="CLU_046589_0_0_1"/>
<dbReference type="FunCoup" id="R7V1B1">
    <property type="interactions" value="163"/>
</dbReference>
<organism evidence="16">
    <name type="scientific">Capitella teleta</name>
    <name type="common">Polychaete worm</name>
    <dbReference type="NCBI Taxonomy" id="283909"/>
    <lineage>
        <taxon>Eukaryota</taxon>
        <taxon>Metazoa</taxon>
        <taxon>Spiralia</taxon>
        <taxon>Lophotrochozoa</taxon>
        <taxon>Annelida</taxon>
        <taxon>Polychaeta</taxon>
        <taxon>Sedentaria</taxon>
        <taxon>Scolecida</taxon>
        <taxon>Capitellidae</taxon>
        <taxon>Capitella</taxon>
    </lineage>
</organism>
<dbReference type="FunFam" id="3.90.550.50:FF:000018">
    <property type="entry name" value="Hexosyltransferase"/>
    <property type="match status" value="1"/>
</dbReference>
<keyword evidence="14" id="KW-0464">Manganese</keyword>
<evidence type="ECO:0000256" key="1">
    <source>
        <dbReference type="ARBA" id="ARBA00001936"/>
    </source>
</evidence>
<evidence type="ECO:0000256" key="11">
    <source>
        <dbReference type="ARBA" id="ARBA00023034"/>
    </source>
</evidence>
<keyword evidence="8" id="KW-0812">Transmembrane</keyword>
<dbReference type="EnsemblMetazoa" id="CapteT166609">
    <property type="protein sequence ID" value="CapteP166609"/>
    <property type="gene ID" value="CapteG166609"/>
</dbReference>
<reference evidence="16 18" key="2">
    <citation type="journal article" date="2013" name="Nature">
        <title>Insights into bilaterian evolution from three spiralian genomes.</title>
        <authorList>
            <person name="Simakov O."/>
            <person name="Marletaz F."/>
            <person name="Cho S.J."/>
            <person name="Edsinger-Gonzales E."/>
            <person name="Havlak P."/>
            <person name="Hellsten U."/>
            <person name="Kuo D.H."/>
            <person name="Larsson T."/>
            <person name="Lv J."/>
            <person name="Arendt D."/>
            <person name="Savage R."/>
            <person name="Osoegawa K."/>
            <person name="de Jong P."/>
            <person name="Grimwood J."/>
            <person name="Chapman J.A."/>
            <person name="Shapiro H."/>
            <person name="Aerts A."/>
            <person name="Otillar R.P."/>
            <person name="Terry A.Y."/>
            <person name="Boore J.L."/>
            <person name="Grigoriev I.V."/>
            <person name="Lindberg D.R."/>
            <person name="Seaver E.C."/>
            <person name="Weisblat D.A."/>
            <person name="Putnam N.H."/>
            <person name="Rokhsar D.S."/>
        </authorList>
    </citation>
    <scope>NUCLEOTIDE SEQUENCE</scope>
    <source>
        <strain evidence="16 18">I ESC-2004</strain>
    </source>
</reference>
<protein>
    <recommendedName>
        <fullName evidence="15">Hexosyltransferase</fullName>
        <ecNumber evidence="15">2.4.1.-</ecNumber>
    </recommendedName>
</protein>
<keyword evidence="18" id="KW-1185">Reference proteome</keyword>
<evidence type="ECO:0000256" key="8">
    <source>
        <dbReference type="ARBA" id="ARBA00022692"/>
    </source>
</evidence>
<keyword evidence="6 15" id="KW-0328">Glycosyltransferase</keyword>
<evidence type="ECO:0000256" key="15">
    <source>
        <dbReference type="RuleBase" id="RU363063"/>
    </source>
</evidence>
<dbReference type="GO" id="GO:0006493">
    <property type="term" value="P:protein O-linked glycosylation"/>
    <property type="evidence" value="ECO:0007669"/>
    <property type="project" value="TreeGrafter"/>
</dbReference>
<dbReference type="EMBL" id="KB295796">
    <property type="protein sequence ID" value="ELU12628.1"/>
    <property type="molecule type" value="Genomic_DNA"/>
</dbReference>
<evidence type="ECO:0000313" key="17">
    <source>
        <dbReference type="EnsemblMetazoa" id="CapteP166609"/>
    </source>
</evidence>
<evidence type="ECO:0000313" key="18">
    <source>
        <dbReference type="Proteomes" id="UP000014760"/>
    </source>
</evidence>
<evidence type="ECO:0000256" key="9">
    <source>
        <dbReference type="ARBA" id="ARBA00022968"/>
    </source>
</evidence>
<dbReference type="EMBL" id="AMQN01005352">
    <property type="status" value="NOT_ANNOTATED_CDS"/>
    <property type="molecule type" value="Genomic_DNA"/>
</dbReference>
<evidence type="ECO:0000256" key="3">
    <source>
        <dbReference type="ARBA" id="ARBA00004840"/>
    </source>
</evidence>
<dbReference type="PANTHER" id="PTHR11214">
    <property type="entry name" value="BETA-1,3-N-ACETYLGLUCOSAMINYLTRANSFERASE"/>
    <property type="match status" value="1"/>
</dbReference>
<dbReference type="Proteomes" id="UP000014760">
    <property type="component" value="Unassembled WGS sequence"/>
</dbReference>
<evidence type="ECO:0000313" key="16">
    <source>
        <dbReference type="EMBL" id="ELU12628.1"/>
    </source>
</evidence>
<comment type="cofactor">
    <cofactor evidence="1">
        <name>Mn(2+)</name>
        <dbReference type="ChEBI" id="CHEBI:29035"/>
    </cofactor>
</comment>
<dbReference type="GO" id="GO:0047220">
    <property type="term" value="F:galactosylxylosylprotein 3-beta-galactosyltransferase activity"/>
    <property type="evidence" value="ECO:0007669"/>
    <property type="project" value="UniProtKB-ARBA"/>
</dbReference>
<dbReference type="EC" id="2.4.1.-" evidence="15"/>
<dbReference type="GO" id="GO:0000139">
    <property type="term" value="C:Golgi membrane"/>
    <property type="evidence" value="ECO:0007669"/>
    <property type="project" value="UniProtKB-SubCell"/>
</dbReference>
<evidence type="ECO:0000256" key="7">
    <source>
        <dbReference type="ARBA" id="ARBA00022679"/>
    </source>
</evidence>
<name>R7V1B1_CAPTE</name>
<keyword evidence="11 15" id="KW-0333">Golgi apparatus</keyword>
<evidence type="ECO:0000256" key="2">
    <source>
        <dbReference type="ARBA" id="ARBA00004323"/>
    </source>
</evidence>
<keyword evidence="13" id="KW-0325">Glycoprotein</keyword>
<evidence type="ECO:0000256" key="13">
    <source>
        <dbReference type="ARBA" id="ARBA00023180"/>
    </source>
</evidence>
<dbReference type="InterPro" id="IPR002659">
    <property type="entry name" value="Glyco_trans_31"/>
</dbReference>
<keyword evidence="9" id="KW-0735">Signal-anchor</keyword>
<dbReference type="EMBL" id="AMQN01005353">
    <property type="status" value="NOT_ANNOTATED_CDS"/>
    <property type="molecule type" value="Genomic_DNA"/>
</dbReference>
<dbReference type="OrthoDB" id="1158011at2759"/>
<comment type="pathway">
    <text evidence="4">Glycan metabolism; heparan sulfate biosynthesis.</text>
</comment>
<comment type="subcellular location">
    <subcellularLocation>
        <location evidence="2 15">Golgi apparatus membrane</location>
        <topology evidence="2 15">Single-pass type II membrane protein</topology>
    </subcellularLocation>
</comment>
<reference evidence="18" key="1">
    <citation type="submission" date="2012-12" db="EMBL/GenBank/DDBJ databases">
        <authorList>
            <person name="Hellsten U."/>
            <person name="Grimwood J."/>
            <person name="Chapman J.A."/>
            <person name="Shapiro H."/>
            <person name="Aerts A."/>
            <person name="Otillar R.P."/>
            <person name="Terry A.Y."/>
            <person name="Boore J.L."/>
            <person name="Simakov O."/>
            <person name="Marletaz F."/>
            <person name="Cho S.-J."/>
            <person name="Edsinger-Gonzales E."/>
            <person name="Havlak P."/>
            <person name="Kuo D.-H."/>
            <person name="Larsson T."/>
            <person name="Lv J."/>
            <person name="Arendt D."/>
            <person name="Savage R."/>
            <person name="Osoegawa K."/>
            <person name="de Jong P."/>
            <person name="Lindberg D.R."/>
            <person name="Seaver E.C."/>
            <person name="Weisblat D.A."/>
            <person name="Putnam N.H."/>
            <person name="Grigoriev I.V."/>
            <person name="Rokhsar D.S."/>
        </authorList>
    </citation>
    <scope>NUCLEOTIDE SEQUENCE</scope>
    <source>
        <strain evidence="18">I ESC-2004</strain>
    </source>
</reference>
<comment type="pathway">
    <text evidence="3">Glycan metabolism; chondroitin sulfate biosynthesis.</text>
</comment>
<reference evidence="17" key="3">
    <citation type="submission" date="2015-06" db="UniProtKB">
        <authorList>
            <consortium name="EnsemblMetazoa"/>
        </authorList>
    </citation>
    <scope>IDENTIFICATION</scope>
</reference>
<evidence type="ECO:0000256" key="4">
    <source>
        <dbReference type="ARBA" id="ARBA00005093"/>
    </source>
</evidence>
<evidence type="ECO:0000256" key="6">
    <source>
        <dbReference type="ARBA" id="ARBA00022676"/>
    </source>
</evidence>
<evidence type="ECO:0000256" key="5">
    <source>
        <dbReference type="ARBA" id="ARBA00008661"/>
    </source>
</evidence>